<evidence type="ECO:0000313" key="2">
    <source>
        <dbReference type="Proteomes" id="UP000737018"/>
    </source>
</evidence>
<reference evidence="1" key="1">
    <citation type="submission" date="2020-03" db="EMBL/GenBank/DDBJ databases">
        <title>Castanea mollissima Vanexum genome sequencing.</title>
        <authorList>
            <person name="Staton M."/>
        </authorList>
    </citation>
    <scope>NUCLEOTIDE SEQUENCE</scope>
    <source>
        <tissue evidence="1">Leaf</tissue>
    </source>
</reference>
<keyword evidence="2" id="KW-1185">Reference proteome</keyword>
<proteinExistence type="predicted"/>
<dbReference type="AlphaFoldDB" id="A0A8J4R778"/>
<accession>A0A8J4R778</accession>
<dbReference type="EMBL" id="JRKL02002653">
    <property type="protein sequence ID" value="KAF3958054.1"/>
    <property type="molecule type" value="Genomic_DNA"/>
</dbReference>
<dbReference type="Proteomes" id="UP000737018">
    <property type="component" value="Unassembled WGS sequence"/>
</dbReference>
<gene>
    <name evidence="1" type="ORF">CMV_016991</name>
</gene>
<evidence type="ECO:0000313" key="1">
    <source>
        <dbReference type="EMBL" id="KAF3958054.1"/>
    </source>
</evidence>
<organism evidence="1 2">
    <name type="scientific">Castanea mollissima</name>
    <name type="common">Chinese chestnut</name>
    <dbReference type="NCBI Taxonomy" id="60419"/>
    <lineage>
        <taxon>Eukaryota</taxon>
        <taxon>Viridiplantae</taxon>
        <taxon>Streptophyta</taxon>
        <taxon>Embryophyta</taxon>
        <taxon>Tracheophyta</taxon>
        <taxon>Spermatophyta</taxon>
        <taxon>Magnoliopsida</taxon>
        <taxon>eudicotyledons</taxon>
        <taxon>Gunneridae</taxon>
        <taxon>Pentapetalae</taxon>
        <taxon>rosids</taxon>
        <taxon>fabids</taxon>
        <taxon>Fagales</taxon>
        <taxon>Fagaceae</taxon>
        <taxon>Castanea</taxon>
    </lineage>
</organism>
<protein>
    <submittedName>
        <fullName evidence="1">Uncharacterized protein</fullName>
    </submittedName>
</protein>
<comment type="caution">
    <text evidence="1">The sequence shown here is derived from an EMBL/GenBank/DDBJ whole genome shotgun (WGS) entry which is preliminary data.</text>
</comment>
<sequence>MGLHTYSLTSTQNSQTLSLILPHSPSHSLAAQPAQPTALLAAVGLTILRSTPPCHPFPPLAYPPSLPHSDGCDGMWSSSCNMGGIQWWSGIGL</sequence>
<name>A0A8J4R778_9ROSI</name>